<keyword evidence="3" id="KW-1185">Reference proteome</keyword>
<evidence type="ECO:0000256" key="1">
    <source>
        <dbReference type="ARBA" id="ARBA00001954"/>
    </source>
</evidence>
<dbReference type="GO" id="GO:0051213">
    <property type="term" value="F:dioxygenase activity"/>
    <property type="evidence" value="ECO:0007669"/>
    <property type="project" value="UniProtKB-KW"/>
</dbReference>
<keyword evidence="2" id="KW-0560">Oxidoreductase</keyword>
<dbReference type="PANTHER" id="PTHR12463:SF0">
    <property type="entry name" value="ALPHA-KETOGLUTARATE-DEPENDENT DIOXYGENASE ALKB HOMOLOG 4"/>
    <property type="match status" value="1"/>
</dbReference>
<dbReference type="STRING" id="50429.A0A2B4S1W2"/>
<name>A0A2B4S1W2_STYPI</name>
<reference evidence="3" key="1">
    <citation type="journal article" date="2017" name="bioRxiv">
        <title>Comparative analysis of the genomes of Stylophora pistillata and Acropora digitifera provides evidence for extensive differences between species of corals.</title>
        <authorList>
            <person name="Voolstra C.R."/>
            <person name="Li Y."/>
            <person name="Liew Y.J."/>
            <person name="Baumgarten S."/>
            <person name="Zoccola D."/>
            <person name="Flot J.-F."/>
            <person name="Tambutte S."/>
            <person name="Allemand D."/>
            <person name="Aranda M."/>
        </authorList>
    </citation>
    <scope>NUCLEOTIDE SEQUENCE [LARGE SCALE GENOMIC DNA]</scope>
</reference>
<dbReference type="AlphaFoldDB" id="A0A2B4S1W2"/>
<comment type="caution">
    <text evidence="2">The sequence shown here is derived from an EMBL/GenBank/DDBJ whole genome shotgun (WGS) entry which is preliminary data.</text>
</comment>
<comment type="cofactor">
    <cofactor evidence="1">
        <name>Fe(2+)</name>
        <dbReference type="ChEBI" id="CHEBI:29033"/>
    </cofactor>
</comment>
<evidence type="ECO:0000313" key="3">
    <source>
        <dbReference type="Proteomes" id="UP000225706"/>
    </source>
</evidence>
<dbReference type="GO" id="GO:0070988">
    <property type="term" value="P:demethylation"/>
    <property type="evidence" value="ECO:0007669"/>
    <property type="project" value="InterPro"/>
</dbReference>
<dbReference type="GO" id="GO:0032451">
    <property type="term" value="F:demethylase activity"/>
    <property type="evidence" value="ECO:0007669"/>
    <property type="project" value="TreeGrafter"/>
</dbReference>
<dbReference type="Proteomes" id="UP000225706">
    <property type="component" value="Unassembled WGS sequence"/>
</dbReference>
<evidence type="ECO:0000313" key="2">
    <source>
        <dbReference type="EMBL" id="PFX23396.1"/>
    </source>
</evidence>
<gene>
    <name evidence="2" type="primary">ALKBH4</name>
    <name evidence="2" type="ORF">AWC38_SpisGene12072</name>
</gene>
<organism evidence="2 3">
    <name type="scientific">Stylophora pistillata</name>
    <name type="common">Smooth cauliflower coral</name>
    <dbReference type="NCBI Taxonomy" id="50429"/>
    <lineage>
        <taxon>Eukaryota</taxon>
        <taxon>Metazoa</taxon>
        <taxon>Cnidaria</taxon>
        <taxon>Anthozoa</taxon>
        <taxon>Hexacorallia</taxon>
        <taxon>Scleractinia</taxon>
        <taxon>Astrocoeniina</taxon>
        <taxon>Pocilloporidae</taxon>
        <taxon>Stylophora</taxon>
    </lineage>
</organism>
<dbReference type="SUPFAM" id="SSF51197">
    <property type="entry name" value="Clavaminate synthase-like"/>
    <property type="match status" value="1"/>
</dbReference>
<accession>A0A2B4S1W2</accession>
<keyword evidence="2" id="KW-0223">Dioxygenase</keyword>
<protein>
    <submittedName>
        <fullName evidence="2">Alpha-ketoglutarate-dependent dioxygenase alkB-like 4</fullName>
    </submittedName>
</protein>
<dbReference type="FunFam" id="2.60.120.590:FF:000019">
    <property type="entry name" value="DNA N6-methyl adenine demethylase"/>
    <property type="match status" value="1"/>
</dbReference>
<dbReference type="PANTHER" id="PTHR12463">
    <property type="entry name" value="OXYGENASE-RELATED"/>
    <property type="match status" value="1"/>
</dbReference>
<proteinExistence type="predicted"/>
<dbReference type="EMBL" id="LSMT01000209">
    <property type="protein sequence ID" value="PFX23396.1"/>
    <property type="molecule type" value="Genomic_DNA"/>
</dbReference>
<dbReference type="InterPro" id="IPR037151">
    <property type="entry name" value="AlkB-like_sf"/>
</dbReference>
<dbReference type="OrthoDB" id="442860at2759"/>
<sequence length="282" mass="32341">MADDCGCTGIRTCLQCEENKKSKNIFKDEQSKKTMKKYEFCILCGETFLVDRECLHRKDVGNVKIKLEGITVIQDFINEIEEETIVADIEKTVWKPSQSGRRKQDFGPQVNFKKRKLKLVNFTGLPQFSKVLVERMWSSVPHLSDFQPVELCNLEYTPNRGSSIDPHFDDFWVWGERLVTLNLLSDSSLTFSVSGDTDNIEVSVPMPRRSLIIVQGPARYEWKHAIKRQDILSRRIAVTLRELAQDFCEGGKSYTVGHELIRTALSFKGESVQVSIKKDREG</sequence>
<dbReference type="Gene3D" id="2.60.120.590">
    <property type="entry name" value="Alpha-ketoglutarate-dependent dioxygenase AlkB-like"/>
    <property type="match status" value="1"/>
</dbReference>
<dbReference type="InterPro" id="IPR032857">
    <property type="entry name" value="ALKBH4"/>
</dbReference>